<dbReference type="PANTHER" id="PTHR36984">
    <property type="entry name" value="CRISPR-ASSOCIATED ENDORIBONUCLEASE CAS6 1"/>
    <property type="match status" value="1"/>
</dbReference>
<evidence type="ECO:0000259" key="4">
    <source>
        <dbReference type="Pfam" id="PF01881"/>
    </source>
</evidence>
<keyword evidence="3" id="KW-0051">Antiviral defense</keyword>
<name>A0A6M0SMU5_CLOBO</name>
<proteinExistence type="inferred from homology"/>
<dbReference type="NCBIfam" id="TIGR01877">
    <property type="entry name" value="cas_cas6"/>
    <property type="match status" value="1"/>
</dbReference>
<protein>
    <submittedName>
        <fullName evidence="5">CRISPR-associated endoribonuclease Cas6</fullName>
    </submittedName>
</protein>
<evidence type="ECO:0000313" key="6">
    <source>
        <dbReference type="Proteomes" id="UP000472355"/>
    </source>
</evidence>
<dbReference type="Pfam" id="PF01881">
    <property type="entry name" value="Cas_Cas6_C"/>
    <property type="match status" value="1"/>
</dbReference>
<dbReference type="Proteomes" id="UP000472355">
    <property type="component" value="Unassembled WGS sequence"/>
</dbReference>
<evidence type="ECO:0000256" key="3">
    <source>
        <dbReference type="ARBA" id="ARBA00023118"/>
    </source>
</evidence>
<comment type="similarity">
    <text evidence="1">Belongs to the CRISPR-associated protein Cas6/Cse3/CasE family.</text>
</comment>
<reference evidence="5 6" key="1">
    <citation type="submission" date="2019-02" db="EMBL/GenBank/DDBJ databases">
        <title>Genome sequencing of Clostridium botulinum clinical isolates.</title>
        <authorList>
            <person name="Brunt J."/>
            <person name="Van Vliet A.H.M."/>
            <person name="Stringer S.C."/>
            <person name="Grant K.A."/>
            <person name="Carter A.C."/>
            <person name="Peck M.W."/>
        </authorList>
    </citation>
    <scope>NUCLEOTIDE SEQUENCE [LARGE SCALE GENOMIC DNA]</scope>
    <source>
        <strain evidence="5 6">H113700579</strain>
    </source>
</reference>
<feature type="domain" description="CRISPR associated protein Cas6 C-terminal" evidence="4">
    <location>
        <begin position="115"/>
        <end position="226"/>
    </location>
</feature>
<evidence type="ECO:0000256" key="2">
    <source>
        <dbReference type="ARBA" id="ARBA00022884"/>
    </source>
</evidence>
<organism evidence="5 6">
    <name type="scientific">Clostridium botulinum</name>
    <dbReference type="NCBI Taxonomy" id="1491"/>
    <lineage>
        <taxon>Bacteria</taxon>
        <taxon>Bacillati</taxon>
        <taxon>Bacillota</taxon>
        <taxon>Clostridia</taxon>
        <taxon>Eubacteriales</taxon>
        <taxon>Clostridiaceae</taxon>
        <taxon>Clostridium</taxon>
    </lineage>
</organism>
<dbReference type="AlphaFoldDB" id="A0A6M0SMU5"/>
<sequence length="229" mass="26769">MNFIELTATVMLKKDIYFADGGYIIGKNINKLMLLDEELKELHPKKEYKHYVFNNFYPLEKDKFYKKDKLYVFKIRGLKHDFMQKVHNCLQILNSDDFKVISVASNEMKITSIKELYTVTPVIITIDNKPWLQHDDLELFKDRLEANLEKKYKDFFDEDINIQGKFIKNIIFKNRMPMGFSYKNIKLLGNKVGIELEENDVAQKIAFVAMGAGLGEKNSAVGAGFCNWR</sequence>
<gene>
    <name evidence="5" type="primary">cas6</name>
    <name evidence="5" type="ORF">EXM65_08400</name>
</gene>
<dbReference type="GO" id="GO:0016788">
    <property type="term" value="F:hydrolase activity, acting on ester bonds"/>
    <property type="evidence" value="ECO:0007669"/>
    <property type="project" value="InterPro"/>
</dbReference>
<dbReference type="InterPro" id="IPR010156">
    <property type="entry name" value="CRISPR-assoc_prot_Cas6"/>
</dbReference>
<dbReference type="GO" id="GO:0051607">
    <property type="term" value="P:defense response to virus"/>
    <property type="evidence" value="ECO:0007669"/>
    <property type="project" value="UniProtKB-KW"/>
</dbReference>
<evidence type="ECO:0000313" key="5">
    <source>
        <dbReference type="EMBL" id="NFA42592.1"/>
    </source>
</evidence>
<dbReference type="EMBL" id="SGKU01000019">
    <property type="protein sequence ID" value="NFA42592.1"/>
    <property type="molecule type" value="Genomic_DNA"/>
</dbReference>
<dbReference type="PANTHER" id="PTHR36984:SF1">
    <property type="entry name" value="CRISPR-ASSOCIATED ENDORIBONUCLEASE CAS6 1"/>
    <property type="match status" value="1"/>
</dbReference>
<accession>A0A6M0SMU5</accession>
<dbReference type="InterPro" id="IPR049435">
    <property type="entry name" value="Cas_Cas6_C"/>
</dbReference>
<keyword evidence="2" id="KW-0694">RNA-binding</keyword>
<comment type="caution">
    <text evidence="5">The sequence shown here is derived from an EMBL/GenBank/DDBJ whole genome shotgun (WGS) entry which is preliminary data.</text>
</comment>
<evidence type="ECO:0000256" key="1">
    <source>
        <dbReference type="ARBA" id="ARBA00005937"/>
    </source>
</evidence>
<dbReference type="GO" id="GO:0003723">
    <property type="term" value="F:RNA binding"/>
    <property type="evidence" value="ECO:0007669"/>
    <property type="project" value="UniProtKB-KW"/>
</dbReference>
<dbReference type="Gene3D" id="3.30.70.1900">
    <property type="match status" value="1"/>
</dbReference>